<gene>
    <name evidence="1" type="ORF">J9260_14120</name>
</gene>
<dbReference type="SUPFAM" id="SSF46955">
    <property type="entry name" value="Putative DNA-binding domain"/>
    <property type="match status" value="1"/>
</dbReference>
<keyword evidence="2" id="KW-1185">Reference proteome</keyword>
<dbReference type="RefSeq" id="WP_210218361.1">
    <property type="nucleotide sequence ID" value="NZ_CP072793.1"/>
</dbReference>
<dbReference type="PANTHER" id="PTHR36154:SF1">
    <property type="entry name" value="DNA-BINDING TRANSCRIPTIONAL ACTIVATOR ALPA"/>
    <property type="match status" value="1"/>
</dbReference>
<evidence type="ECO:0000313" key="2">
    <source>
        <dbReference type="Proteomes" id="UP000672009"/>
    </source>
</evidence>
<dbReference type="InterPro" id="IPR010260">
    <property type="entry name" value="AlpA"/>
</dbReference>
<evidence type="ECO:0000313" key="1">
    <source>
        <dbReference type="EMBL" id="QTR52828.1"/>
    </source>
</evidence>
<dbReference type="InterPro" id="IPR009061">
    <property type="entry name" value="DNA-bd_dom_put_sf"/>
</dbReference>
<name>A0A975F858_9GAMM</name>
<dbReference type="PANTHER" id="PTHR36154">
    <property type="entry name" value="DNA-BINDING TRANSCRIPTIONAL ACTIVATOR ALPA"/>
    <property type="match status" value="1"/>
</dbReference>
<dbReference type="AlphaFoldDB" id="A0A975F858"/>
<dbReference type="Gene3D" id="1.10.238.160">
    <property type="match status" value="1"/>
</dbReference>
<organism evidence="1 2">
    <name type="scientific">Thiothrix unzii</name>
    <dbReference type="NCBI Taxonomy" id="111769"/>
    <lineage>
        <taxon>Bacteria</taxon>
        <taxon>Pseudomonadati</taxon>
        <taxon>Pseudomonadota</taxon>
        <taxon>Gammaproteobacteria</taxon>
        <taxon>Thiotrichales</taxon>
        <taxon>Thiotrichaceae</taxon>
        <taxon>Thiothrix</taxon>
    </lineage>
</organism>
<dbReference type="EMBL" id="CP072793">
    <property type="protein sequence ID" value="QTR52828.1"/>
    <property type="molecule type" value="Genomic_DNA"/>
</dbReference>
<dbReference type="Pfam" id="PF05930">
    <property type="entry name" value="Phage_AlpA"/>
    <property type="match status" value="1"/>
</dbReference>
<dbReference type="KEGG" id="tun:J9260_14120"/>
<dbReference type="Proteomes" id="UP000672009">
    <property type="component" value="Chromosome"/>
</dbReference>
<accession>A0A975F858</accession>
<dbReference type="InterPro" id="IPR052931">
    <property type="entry name" value="Prophage_regulatory_activator"/>
</dbReference>
<reference evidence="1" key="1">
    <citation type="submission" date="2021-04" db="EMBL/GenBank/DDBJ databases">
        <title>Genomics, taxonomy and metabolism of representatives of sulfur bacteria of the genus Thiothrix: Thiothrix fructosivorans QT, Thiothrix unzii A1T and three new species, Thiothrix subterranea sp. nov., Thiothrix litoralis sp. nov. and 'Candidatus Thiothrix anitrata' sp. nov.</title>
        <authorList>
            <person name="Ravin N.V."/>
            <person name="Smolyakov D."/>
            <person name="Rudenko T.S."/>
            <person name="Mardanov A.V."/>
            <person name="Beletsky A.V."/>
            <person name="Markov N.D."/>
            <person name="Fomenkov A.I."/>
            <person name="Roberts R.J."/>
            <person name="Karnachuk O.V."/>
            <person name="Novikov A."/>
            <person name="Grabovich M.Y."/>
        </authorList>
    </citation>
    <scope>NUCLEOTIDE SEQUENCE</scope>
    <source>
        <strain evidence="1">A1</strain>
    </source>
</reference>
<sequence length="74" mass="8290">MIQTTERALKLPEVVTMTGLSRATVYRLEAKGAFPKRKRFGENSVRWLLSDVMTFINTRENGDTTSPSSDANTP</sequence>
<protein>
    <submittedName>
        <fullName evidence="1">AlpA family transcriptional regulator</fullName>
    </submittedName>
</protein>
<proteinExistence type="predicted"/>